<protein>
    <submittedName>
        <fullName evidence="2">NifQ</fullName>
    </submittedName>
</protein>
<organism evidence="2 3">
    <name type="scientific">Thiorhodovibrio frisius</name>
    <dbReference type="NCBI Taxonomy" id="631362"/>
    <lineage>
        <taxon>Bacteria</taxon>
        <taxon>Pseudomonadati</taxon>
        <taxon>Pseudomonadota</taxon>
        <taxon>Gammaproteobacteria</taxon>
        <taxon>Chromatiales</taxon>
        <taxon>Chromatiaceae</taxon>
        <taxon>Thiorhodovibrio</taxon>
    </lineage>
</organism>
<keyword evidence="3" id="KW-1185">Reference proteome</keyword>
<dbReference type="Pfam" id="PF04891">
    <property type="entry name" value="NifQ"/>
    <property type="match status" value="1"/>
</dbReference>
<proteinExistence type="predicted"/>
<accession>H8Z5M2</accession>
<gene>
    <name evidence="2" type="ORF">Thi970DRAFT_04245</name>
</gene>
<dbReference type="GO" id="GO:0030151">
    <property type="term" value="F:molybdenum ion binding"/>
    <property type="evidence" value="ECO:0007669"/>
    <property type="project" value="InterPro"/>
</dbReference>
<dbReference type="InterPro" id="IPR006975">
    <property type="entry name" value="NifQ"/>
</dbReference>
<evidence type="ECO:0000256" key="1">
    <source>
        <dbReference type="SAM" id="MobiDB-lite"/>
    </source>
</evidence>
<dbReference type="AlphaFoldDB" id="H8Z5M2"/>
<evidence type="ECO:0000313" key="2">
    <source>
        <dbReference type="EMBL" id="EIC20592.1"/>
    </source>
</evidence>
<feature type="compositionally biased region" description="Low complexity" evidence="1">
    <location>
        <begin position="25"/>
        <end position="40"/>
    </location>
</feature>
<dbReference type="HOGENOM" id="CLU_094545_2_0_6"/>
<dbReference type="eggNOG" id="ENOG50327FW">
    <property type="taxonomic scope" value="Bacteria"/>
</dbReference>
<dbReference type="EMBL" id="JH603170">
    <property type="protein sequence ID" value="EIC20592.1"/>
    <property type="molecule type" value="Genomic_DNA"/>
</dbReference>
<name>H8Z5M2_9GAMM</name>
<evidence type="ECO:0000313" key="3">
    <source>
        <dbReference type="Proteomes" id="UP000002964"/>
    </source>
</evidence>
<dbReference type="STRING" id="631362.Thi970DRAFT_04245"/>
<dbReference type="GO" id="GO:0009399">
    <property type="term" value="P:nitrogen fixation"/>
    <property type="evidence" value="ECO:0007669"/>
    <property type="project" value="InterPro"/>
</dbReference>
<reference evidence="3" key="1">
    <citation type="submission" date="2011-06" db="EMBL/GenBank/DDBJ databases">
        <authorList>
            <consortium name="US DOE Joint Genome Institute (JGI-PGF)"/>
            <person name="Lucas S."/>
            <person name="Han J."/>
            <person name="Lapidus A."/>
            <person name="Cheng J.-F."/>
            <person name="Goodwin L."/>
            <person name="Pitluck S."/>
            <person name="Peters L."/>
            <person name="Land M.L."/>
            <person name="Hauser L."/>
            <person name="Vogl K."/>
            <person name="Liu Z."/>
            <person name="Overmann J."/>
            <person name="Frigaard N.-U."/>
            <person name="Bryant D.A."/>
            <person name="Woyke T.J."/>
        </authorList>
    </citation>
    <scope>NUCLEOTIDE SEQUENCE [LARGE SCALE GENOMIC DNA]</scope>
    <source>
        <strain evidence="3">970</strain>
    </source>
</reference>
<dbReference type="Proteomes" id="UP000002964">
    <property type="component" value="Unassembled WGS sequence"/>
</dbReference>
<feature type="region of interest" description="Disordered" evidence="1">
    <location>
        <begin position="1"/>
        <end position="45"/>
    </location>
</feature>
<sequence>MLARGSAVVARDSWQGRLDQPPAPSLVSSASSPGQSPKQPTAEADWPFDGRDIFHRLMQHAAGRGNDHAYACMIASRCGGQGALPDWLGLESAAFGCLMRWHFPGVELGGAVATGARLAAERMEEVADLVRILLMDKAGDSPSEVWMAHVIAAGCCGDDHLWQDLGLWDRAELTALMQRNFPALASRNVKDMKWKRFLYKQLCESEGIYSCRAPSCGQCVDYHACFSP</sequence>
<reference evidence="2 3" key="2">
    <citation type="submission" date="2011-11" db="EMBL/GenBank/DDBJ databases">
        <authorList>
            <consortium name="US DOE Joint Genome Institute"/>
            <person name="Lucas S."/>
            <person name="Han J."/>
            <person name="Lapidus A."/>
            <person name="Cheng J.-F."/>
            <person name="Goodwin L."/>
            <person name="Pitluck S."/>
            <person name="Peters L."/>
            <person name="Ovchinnikova G."/>
            <person name="Zhang X."/>
            <person name="Detter J.C."/>
            <person name="Han C."/>
            <person name="Tapia R."/>
            <person name="Land M."/>
            <person name="Hauser L."/>
            <person name="Kyrpides N."/>
            <person name="Ivanova N."/>
            <person name="Pagani I."/>
            <person name="Vogl K."/>
            <person name="Liu Z."/>
            <person name="Overmann J."/>
            <person name="Frigaard N.-U."/>
            <person name="Bryant D."/>
            <person name="Woyke T."/>
        </authorList>
    </citation>
    <scope>NUCLEOTIDE SEQUENCE [LARGE SCALE GENOMIC DNA]</scope>
    <source>
        <strain evidence="2 3">970</strain>
    </source>
</reference>